<keyword evidence="2" id="KW-0963">Cytoplasm</keyword>
<evidence type="ECO:0000256" key="4">
    <source>
        <dbReference type="ARBA" id="ARBA00023186"/>
    </source>
</evidence>
<dbReference type="STRING" id="1245526.SAMN05216580_0746"/>
<keyword evidence="6" id="KW-0969">Cilium</keyword>
<sequence length="126" mass="14019">MTMSAAPQLIESYELLLQQSLRMLELARSGDWSGLLLEKSRCLIDVEKLRQCDALPGLDAKGQRRKLELLEQILELDVEIRGRLVARRDELGELIGLSRRREPQGRGSAAGAAVYEAAARFSKAQG</sequence>
<gene>
    <name evidence="6" type="ORF">SAMN05216580_0746</name>
</gene>
<organism evidence="6 7">
    <name type="scientific">Geopseudomonas guangdongensis</name>
    <dbReference type="NCBI Taxonomy" id="1245526"/>
    <lineage>
        <taxon>Bacteria</taxon>
        <taxon>Pseudomonadati</taxon>
        <taxon>Pseudomonadota</taxon>
        <taxon>Gammaproteobacteria</taxon>
        <taxon>Pseudomonadales</taxon>
        <taxon>Pseudomonadaceae</taxon>
        <taxon>Geopseudomonas</taxon>
    </lineage>
</organism>
<name>A0A1H2EPL0_9GAMM</name>
<dbReference type="AlphaFoldDB" id="A0A1H2EPL0"/>
<dbReference type="EMBL" id="LT629780">
    <property type="protein sequence ID" value="SDT96893.1"/>
    <property type="molecule type" value="Genomic_DNA"/>
</dbReference>
<evidence type="ECO:0000256" key="2">
    <source>
        <dbReference type="ARBA" id="ARBA00022490"/>
    </source>
</evidence>
<keyword evidence="4" id="KW-0143">Chaperone</keyword>
<dbReference type="OrthoDB" id="6238322at2"/>
<comment type="subcellular location">
    <subcellularLocation>
        <location evidence="1">Cytoplasm</location>
        <location evidence="1">Cytosol</location>
    </subcellularLocation>
</comment>
<protein>
    <recommendedName>
        <fullName evidence="5">Flagellar protein FliT</fullName>
    </recommendedName>
</protein>
<dbReference type="InterPro" id="IPR008622">
    <property type="entry name" value="FliT"/>
</dbReference>
<reference evidence="7" key="1">
    <citation type="submission" date="2016-10" db="EMBL/GenBank/DDBJ databases">
        <authorList>
            <person name="Varghese N."/>
            <person name="Submissions S."/>
        </authorList>
    </citation>
    <scope>NUCLEOTIDE SEQUENCE [LARGE SCALE GENOMIC DNA]</scope>
    <source>
        <strain evidence="7">CCTCC 2012022</strain>
    </source>
</reference>
<evidence type="ECO:0000313" key="7">
    <source>
        <dbReference type="Proteomes" id="UP000243063"/>
    </source>
</evidence>
<keyword evidence="6" id="KW-0966">Cell projection</keyword>
<evidence type="ECO:0000256" key="3">
    <source>
        <dbReference type="ARBA" id="ARBA00022795"/>
    </source>
</evidence>
<evidence type="ECO:0000313" key="6">
    <source>
        <dbReference type="EMBL" id="SDT96893.1"/>
    </source>
</evidence>
<dbReference type="Proteomes" id="UP000243063">
    <property type="component" value="Chromosome I"/>
</dbReference>
<keyword evidence="7" id="KW-1185">Reference proteome</keyword>
<proteinExistence type="predicted"/>
<accession>A0A1H2EPL0</accession>
<dbReference type="Gene3D" id="1.20.58.380">
    <property type="entry name" value="Flagellar protein flit"/>
    <property type="match status" value="1"/>
</dbReference>
<dbReference type="Pfam" id="PF05400">
    <property type="entry name" value="FliT"/>
    <property type="match status" value="1"/>
</dbReference>
<dbReference type="RefSeq" id="WP_090212214.1">
    <property type="nucleotide sequence ID" value="NZ_LT629780.1"/>
</dbReference>
<keyword evidence="3" id="KW-1005">Bacterial flagellum biogenesis</keyword>
<keyword evidence="6" id="KW-0282">Flagellum</keyword>
<evidence type="ECO:0000256" key="5">
    <source>
        <dbReference type="ARBA" id="ARBA00093797"/>
    </source>
</evidence>
<evidence type="ECO:0000256" key="1">
    <source>
        <dbReference type="ARBA" id="ARBA00004514"/>
    </source>
</evidence>
<dbReference type="GO" id="GO:0044781">
    <property type="term" value="P:bacterial-type flagellum organization"/>
    <property type="evidence" value="ECO:0007669"/>
    <property type="project" value="UniProtKB-KW"/>
</dbReference>